<accession>A0A645C349</accession>
<reference evidence="1" key="1">
    <citation type="submission" date="2019-08" db="EMBL/GenBank/DDBJ databases">
        <authorList>
            <person name="Kucharzyk K."/>
            <person name="Murdoch R.W."/>
            <person name="Higgins S."/>
            <person name="Loffler F."/>
        </authorList>
    </citation>
    <scope>NUCLEOTIDE SEQUENCE</scope>
</reference>
<name>A0A645C349_9ZZZZ</name>
<dbReference type="AlphaFoldDB" id="A0A645C349"/>
<evidence type="ECO:0000313" key="1">
    <source>
        <dbReference type="EMBL" id="MPM71637.1"/>
    </source>
</evidence>
<gene>
    <name evidence="1" type="ORF">SDC9_118605</name>
</gene>
<comment type="caution">
    <text evidence="1">The sequence shown here is derived from an EMBL/GenBank/DDBJ whole genome shotgun (WGS) entry which is preliminary data.</text>
</comment>
<sequence length="92" mass="10381">MILNAGRGCKPFERAHLLARPETAACHRTKRHPIRRIFRQIEFTLLEYNLIGIADKQIAQTAYRKAAGGFDLAGIAEKAEVNRVLPHDCVEL</sequence>
<dbReference type="EMBL" id="VSSQ01024239">
    <property type="protein sequence ID" value="MPM71637.1"/>
    <property type="molecule type" value="Genomic_DNA"/>
</dbReference>
<organism evidence="1">
    <name type="scientific">bioreactor metagenome</name>
    <dbReference type="NCBI Taxonomy" id="1076179"/>
    <lineage>
        <taxon>unclassified sequences</taxon>
        <taxon>metagenomes</taxon>
        <taxon>ecological metagenomes</taxon>
    </lineage>
</organism>
<protein>
    <submittedName>
        <fullName evidence="1">Uncharacterized protein</fullName>
    </submittedName>
</protein>
<proteinExistence type="predicted"/>